<evidence type="ECO:0000313" key="2">
    <source>
        <dbReference type="EMBL" id="KAK2088097.1"/>
    </source>
</evidence>
<protein>
    <submittedName>
        <fullName evidence="2">Uncharacterized protein</fullName>
    </submittedName>
</protein>
<evidence type="ECO:0000313" key="3">
    <source>
        <dbReference type="Proteomes" id="UP001266305"/>
    </source>
</evidence>
<keyword evidence="3" id="KW-1185">Reference proteome</keyword>
<dbReference type="Proteomes" id="UP001266305">
    <property type="component" value="Unassembled WGS sequence"/>
</dbReference>
<accession>A0ABQ9TTI0</accession>
<proteinExistence type="predicted"/>
<comment type="caution">
    <text evidence="2">The sequence shown here is derived from an EMBL/GenBank/DDBJ whole genome shotgun (WGS) entry which is preliminary data.</text>
</comment>
<feature type="region of interest" description="Disordered" evidence="1">
    <location>
        <begin position="1"/>
        <end position="36"/>
    </location>
</feature>
<name>A0ABQ9TTI0_SAGOE</name>
<reference evidence="2 3" key="1">
    <citation type="submission" date="2023-05" db="EMBL/GenBank/DDBJ databases">
        <title>B98-5 Cell Line De Novo Hybrid Assembly: An Optical Mapping Approach.</title>
        <authorList>
            <person name="Kananen K."/>
            <person name="Auerbach J.A."/>
            <person name="Kautto E."/>
            <person name="Blachly J.S."/>
        </authorList>
    </citation>
    <scope>NUCLEOTIDE SEQUENCE [LARGE SCALE GENOMIC DNA]</scope>
    <source>
        <strain evidence="2">B95-8</strain>
        <tissue evidence="2">Cell line</tissue>
    </source>
</reference>
<gene>
    <name evidence="2" type="ORF">P7K49_034004</name>
</gene>
<organism evidence="2 3">
    <name type="scientific">Saguinus oedipus</name>
    <name type="common">Cotton-top tamarin</name>
    <name type="synonym">Oedipomidas oedipus</name>
    <dbReference type="NCBI Taxonomy" id="9490"/>
    <lineage>
        <taxon>Eukaryota</taxon>
        <taxon>Metazoa</taxon>
        <taxon>Chordata</taxon>
        <taxon>Craniata</taxon>
        <taxon>Vertebrata</taxon>
        <taxon>Euteleostomi</taxon>
        <taxon>Mammalia</taxon>
        <taxon>Eutheria</taxon>
        <taxon>Euarchontoglires</taxon>
        <taxon>Primates</taxon>
        <taxon>Haplorrhini</taxon>
        <taxon>Platyrrhini</taxon>
        <taxon>Cebidae</taxon>
        <taxon>Callitrichinae</taxon>
        <taxon>Saguinus</taxon>
    </lineage>
</organism>
<evidence type="ECO:0000256" key="1">
    <source>
        <dbReference type="SAM" id="MobiDB-lite"/>
    </source>
</evidence>
<dbReference type="EMBL" id="JASSZA010000019">
    <property type="protein sequence ID" value="KAK2088097.1"/>
    <property type="molecule type" value="Genomic_DNA"/>
</dbReference>
<sequence length="72" mass="7671">MEGTEAESWRCPGTSSGTLPSTDRDTAARSSRRHLGVKEEVGRVQGNRGGISIVVFKQLKIKCVGVDAAQPT</sequence>